<evidence type="ECO:0000256" key="4">
    <source>
        <dbReference type="ARBA" id="ARBA00022764"/>
    </source>
</evidence>
<comment type="subcellular location">
    <subcellularLocation>
        <location evidence="1">Periplasm</location>
    </subcellularLocation>
</comment>
<evidence type="ECO:0000256" key="5">
    <source>
        <dbReference type="SAM" id="SignalP"/>
    </source>
</evidence>
<feature type="chain" id="PRO_5045174752" evidence="5">
    <location>
        <begin position="25"/>
        <end position="343"/>
    </location>
</feature>
<accession>A0ABU1BP59</accession>
<dbReference type="InterPro" id="IPR005588">
    <property type="entry name" value="MucB_RseB"/>
</dbReference>
<proteinExistence type="inferred from homology"/>
<dbReference type="Gene3D" id="3.30.200.100">
    <property type="entry name" value="MucB/RseB, C-terminal domain"/>
    <property type="match status" value="1"/>
</dbReference>
<dbReference type="Pfam" id="PF03888">
    <property type="entry name" value="MucB_RseB"/>
    <property type="match status" value="1"/>
</dbReference>
<evidence type="ECO:0000256" key="3">
    <source>
        <dbReference type="ARBA" id="ARBA00022729"/>
    </source>
</evidence>
<dbReference type="PANTHER" id="PTHR38782:SF1">
    <property type="entry name" value="SIGMA-E FACTOR REGULATORY PROTEIN RSEB"/>
    <property type="match status" value="1"/>
</dbReference>
<dbReference type="InterPro" id="IPR033436">
    <property type="entry name" value="MucB/RseB_C"/>
</dbReference>
<feature type="signal peptide" evidence="5">
    <location>
        <begin position="1"/>
        <end position="24"/>
    </location>
</feature>
<keyword evidence="4" id="KW-0574">Periplasm</keyword>
<dbReference type="RefSeq" id="WP_338436582.1">
    <property type="nucleotide sequence ID" value="NZ_JAUYVH010000004.1"/>
</dbReference>
<name>A0ABU1BP59_9BURK</name>
<dbReference type="InterPro" id="IPR038484">
    <property type="entry name" value="MucB/RseB_C_sf"/>
</dbReference>
<dbReference type="Gene3D" id="2.50.20.10">
    <property type="entry name" value="Lipoprotein localisation LolA/LolB/LppX"/>
    <property type="match status" value="1"/>
</dbReference>
<organism evidence="8 9">
    <name type="scientific">Keguizhuia sedimenti</name>
    <dbReference type="NCBI Taxonomy" id="3064264"/>
    <lineage>
        <taxon>Bacteria</taxon>
        <taxon>Pseudomonadati</taxon>
        <taxon>Pseudomonadota</taxon>
        <taxon>Betaproteobacteria</taxon>
        <taxon>Burkholderiales</taxon>
        <taxon>Oxalobacteraceae</taxon>
        <taxon>Keguizhuia</taxon>
    </lineage>
</organism>
<keyword evidence="9" id="KW-1185">Reference proteome</keyword>
<dbReference type="InterPro" id="IPR033434">
    <property type="entry name" value="MucB/RseB_N"/>
</dbReference>
<comment type="similarity">
    <text evidence="2">Belongs to the RseB family.</text>
</comment>
<evidence type="ECO:0000313" key="9">
    <source>
        <dbReference type="Proteomes" id="UP001225596"/>
    </source>
</evidence>
<evidence type="ECO:0000259" key="7">
    <source>
        <dbReference type="Pfam" id="PF17188"/>
    </source>
</evidence>
<gene>
    <name evidence="8" type="ORF">Q8A64_09565</name>
</gene>
<dbReference type="Proteomes" id="UP001225596">
    <property type="component" value="Unassembled WGS sequence"/>
</dbReference>
<evidence type="ECO:0000313" key="8">
    <source>
        <dbReference type="EMBL" id="MDQ9170654.1"/>
    </source>
</evidence>
<dbReference type="PANTHER" id="PTHR38782">
    <property type="match status" value="1"/>
</dbReference>
<keyword evidence="3 5" id="KW-0732">Signal</keyword>
<sequence>MWQPQIMLRYALVLCAFFALNVHAAKPNPAAEAKESQAWLRKIQSAAQNLNYSGTFVYQQASQVRTSRIAHIVEGKNEIEKLEVLDGKPREYVRRNDEITYYAPESKTLLVERRIIKDIFPSILTTNPGKLSSYYILRMGQSERVAGYATKAIVLKPKDRFRYGYKLWAERSTGLLLRVQTTNEKGDVLEQIAFTQLAIGDVPDSKLAPSVSDTRGWRVENTVMTQISKSNWKVKALPPGFKKVREMKRLLTNSSGSDAKGSKSAASSLSRREVSQMVFSDGLATVSVFAETAGANRTEGAMHQGAMNILSKRQGSFWLTIVGEVPSATIRQIANSIEFKPDK</sequence>
<evidence type="ECO:0000256" key="2">
    <source>
        <dbReference type="ARBA" id="ARBA00008150"/>
    </source>
</evidence>
<protein>
    <submittedName>
        <fullName evidence="8">MucB/RseB C-terminal domain-containing protein</fullName>
    </submittedName>
</protein>
<dbReference type="PIRSF" id="PIRSF005427">
    <property type="entry name" value="RseB"/>
    <property type="match status" value="1"/>
</dbReference>
<feature type="domain" description="MucB/RseB C-terminal" evidence="7">
    <location>
        <begin position="228"/>
        <end position="338"/>
    </location>
</feature>
<feature type="domain" description="MucB/RseB N-terminal" evidence="6">
    <location>
        <begin position="36"/>
        <end position="209"/>
    </location>
</feature>
<dbReference type="EMBL" id="JAUYVH010000004">
    <property type="protein sequence ID" value="MDQ9170654.1"/>
    <property type="molecule type" value="Genomic_DNA"/>
</dbReference>
<comment type="caution">
    <text evidence="8">The sequence shown here is derived from an EMBL/GenBank/DDBJ whole genome shotgun (WGS) entry which is preliminary data.</text>
</comment>
<evidence type="ECO:0000256" key="1">
    <source>
        <dbReference type="ARBA" id="ARBA00004418"/>
    </source>
</evidence>
<dbReference type="Pfam" id="PF17188">
    <property type="entry name" value="MucB_RseB_C"/>
    <property type="match status" value="1"/>
</dbReference>
<dbReference type="CDD" id="cd16327">
    <property type="entry name" value="RseB"/>
    <property type="match status" value="1"/>
</dbReference>
<evidence type="ECO:0000259" key="6">
    <source>
        <dbReference type="Pfam" id="PF03888"/>
    </source>
</evidence>
<reference evidence="8 9" key="1">
    <citation type="submission" date="2023-08" db="EMBL/GenBank/DDBJ databases">
        <title>Oxalobacteraceae gen .nov., isolated from river sludge outside the plant.</title>
        <authorList>
            <person name="Zhao S.Y."/>
        </authorList>
    </citation>
    <scope>NUCLEOTIDE SEQUENCE [LARGE SCALE GENOMIC DNA]</scope>
    <source>
        <strain evidence="8 9">R-40</strain>
    </source>
</reference>